<evidence type="ECO:0000313" key="12">
    <source>
        <dbReference type="Proteomes" id="UP000295252"/>
    </source>
</evidence>
<comment type="similarity">
    <text evidence="2">Belongs to the cytochrome P450 family.</text>
</comment>
<dbReference type="Proteomes" id="UP000295252">
    <property type="component" value="Chromosome IV"/>
</dbReference>
<dbReference type="Gene3D" id="1.10.630.10">
    <property type="entry name" value="Cytochrome P450"/>
    <property type="match status" value="1"/>
</dbReference>
<dbReference type="Pfam" id="PF00067">
    <property type="entry name" value="p450"/>
    <property type="match status" value="1"/>
</dbReference>
<organism evidence="11 12">
    <name type="scientific">Coffea canephora</name>
    <name type="common">Robusta coffee</name>
    <dbReference type="NCBI Taxonomy" id="49390"/>
    <lineage>
        <taxon>Eukaryota</taxon>
        <taxon>Viridiplantae</taxon>
        <taxon>Streptophyta</taxon>
        <taxon>Embryophyta</taxon>
        <taxon>Tracheophyta</taxon>
        <taxon>Spermatophyta</taxon>
        <taxon>Magnoliopsida</taxon>
        <taxon>eudicotyledons</taxon>
        <taxon>Gunneridae</taxon>
        <taxon>Pentapetalae</taxon>
        <taxon>asterids</taxon>
        <taxon>lamiids</taxon>
        <taxon>Gentianales</taxon>
        <taxon>Rubiaceae</taxon>
        <taxon>Ixoroideae</taxon>
        <taxon>Gardenieae complex</taxon>
        <taxon>Bertiereae - Coffeeae clade</taxon>
        <taxon>Coffeeae</taxon>
        <taxon>Coffea</taxon>
    </lineage>
</organism>
<keyword evidence="5" id="KW-0479">Metal-binding</keyword>
<dbReference type="GO" id="GO:0020037">
    <property type="term" value="F:heme binding"/>
    <property type="evidence" value="ECO:0007669"/>
    <property type="project" value="InterPro"/>
</dbReference>
<keyword evidence="10" id="KW-0472">Membrane</keyword>
<evidence type="ECO:0000256" key="6">
    <source>
        <dbReference type="ARBA" id="ARBA00022989"/>
    </source>
</evidence>
<keyword evidence="7" id="KW-0560">Oxidoreductase</keyword>
<reference evidence="12" key="1">
    <citation type="journal article" date="2014" name="Science">
        <title>The coffee genome provides insight into the convergent evolution of caffeine biosynthesis.</title>
        <authorList>
            <person name="Denoeud F."/>
            <person name="Carretero-Paulet L."/>
            <person name="Dereeper A."/>
            <person name="Droc G."/>
            <person name="Guyot R."/>
            <person name="Pietrella M."/>
            <person name="Zheng C."/>
            <person name="Alberti A."/>
            <person name="Anthony F."/>
            <person name="Aprea G."/>
            <person name="Aury J.M."/>
            <person name="Bento P."/>
            <person name="Bernard M."/>
            <person name="Bocs S."/>
            <person name="Campa C."/>
            <person name="Cenci A."/>
            <person name="Combes M.C."/>
            <person name="Crouzillat D."/>
            <person name="Da Silva C."/>
            <person name="Daddiego L."/>
            <person name="De Bellis F."/>
            <person name="Dussert S."/>
            <person name="Garsmeur O."/>
            <person name="Gayraud T."/>
            <person name="Guignon V."/>
            <person name="Jahn K."/>
            <person name="Jamilloux V."/>
            <person name="Joet T."/>
            <person name="Labadie K."/>
            <person name="Lan T."/>
            <person name="Leclercq J."/>
            <person name="Lepelley M."/>
            <person name="Leroy T."/>
            <person name="Li L.T."/>
            <person name="Librado P."/>
            <person name="Lopez L."/>
            <person name="Munoz A."/>
            <person name="Noel B."/>
            <person name="Pallavicini A."/>
            <person name="Perrotta G."/>
            <person name="Poncet V."/>
            <person name="Pot D."/>
            <person name="Priyono X."/>
            <person name="Rigoreau M."/>
            <person name="Rouard M."/>
            <person name="Rozas J."/>
            <person name="Tranchant-Dubreuil C."/>
            <person name="VanBuren R."/>
            <person name="Zhang Q."/>
            <person name="Andrade A.C."/>
            <person name="Argout X."/>
            <person name="Bertrand B."/>
            <person name="de Kochko A."/>
            <person name="Graziosi G."/>
            <person name="Henry R.J."/>
            <person name="Jayarama X."/>
            <person name="Ming R."/>
            <person name="Nagai C."/>
            <person name="Rounsley S."/>
            <person name="Sankoff D."/>
            <person name="Giuliano G."/>
            <person name="Albert V.A."/>
            <person name="Wincker P."/>
            <person name="Lashermes P."/>
        </authorList>
    </citation>
    <scope>NUCLEOTIDE SEQUENCE [LARGE SCALE GENOMIC DNA]</scope>
    <source>
        <strain evidence="12">cv. DH200-94</strain>
    </source>
</reference>
<keyword evidence="4" id="KW-0812">Transmembrane</keyword>
<comment type="subcellular location">
    <subcellularLocation>
        <location evidence="1">Membrane</location>
        <topology evidence="1">Single-pass membrane protein</topology>
    </subcellularLocation>
</comment>
<sequence>MEIICNQRERRTQFNSLAQTTGAAAVLLHKQASKQAAEREEWMIIIGNQRDYTDQIIKGIILVMLIVGTDTSSVTIEWALSLLLNHPEVLEKA</sequence>
<dbReference type="GO" id="GO:0005506">
    <property type="term" value="F:iron ion binding"/>
    <property type="evidence" value="ECO:0007669"/>
    <property type="project" value="InterPro"/>
</dbReference>
<dbReference type="SUPFAM" id="SSF48264">
    <property type="entry name" value="Cytochrome P450"/>
    <property type="match status" value="1"/>
</dbReference>
<evidence type="ECO:0000256" key="10">
    <source>
        <dbReference type="ARBA" id="ARBA00023136"/>
    </source>
</evidence>
<gene>
    <name evidence="11" type="ORF">GSCOC_T00027979001</name>
</gene>
<keyword evidence="3" id="KW-0349">Heme</keyword>
<proteinExistence type="inferred from homology"/>
<evidence type="ECO:0000256" key="8">
    <source>
        <dbReference type="ARBA" id="ARBA00023004"/>
    </source>
</evidence>
<dbReference type="AlphaFoldDB" id="A0A068UKN3"/>
<evidence type="ECO:0000256" key="5">
    <source>
        <dbReference type="ARBA" id="ARBA00022723"/>
    </source>
</evidence>
<evidence type="ECO:0000256" key="9">
    <source>
        <dbReference type="ARBA" id="ARBA00023033"/>
    </source>
</evidence>
<keyword evidence="6" id="KW-1133">Transmembrane helix</keyword>
<dbReference type="Gramene" id="CDP08862">
    <property type="protein sequence ID" value="CDP08862"/>
    <property type="gene ID" value="GSCOC_T00027979001"/>
</dbReference>
<dbReference type="PRINTS" id="PR00463">
    <property type="entry name" value="EP450I"/>
</dbReference>
<dbReference type="InterPro" id="IPR050651">
    <property type="entry name" value="Plant_Cytochrome_P450_Monoox"/>
</dbReference>
<dbReference type="InParanoid" id="A0A068UKN3"/>
<protein>
    <submittedName>
        <fullName evidence="11">Uncharacterized protein</fullName>
    </submittedName>
</protein>
<evidence type="ECO:0000256" key="2">
    <source>
        <dbReference type="ARBA" id="ARBA00010617"/>
    </source>
</evidence>
<dbReference type="PANTHER" id="PTHR47947:SF62">
    <property type="entry name" value="CYTOCHROME P450, FAMILY 81, SUBFAMILY D, POLYPEPTIDE 5"/>
    <property type="match status" value="1"/>
</dbReference>
<dbReference type="GO" id="GO:0004497">
    <property type="term" value="F:monooxygenase activity"/>
    <property type="evidence" value="ECO:0007669"/>
    <property type="project" value="UniProtKB-KW"/>
</dbReference>
<dbReference type="PANTHER" id="PTHR47947">
    <property type="entry name" value="CYTOCHROME P450 82C3-RELATED"/>
    <property type="match status" value="1"/>
</dbReference>
<keyword evidence="8" id="KW-0408">Iron</keyword>
<dbReference type="PhylomeDB" id="A0A068UKN3"/>
<dbReference type="EMBL" id="HG739119">
    <property type="protein sequence ID" value="CDP08862.1"/>
    <property type="molecule type" value="Genomic_DNA"/>
</dbReference>
<dbReference type="InterPro" id="IPR001128">
    <property type="entry name" value="Cyt_P450"/>
</dbReference>
<evidence type="ECO:0000256" key="4">
    <source>
        <dbReference type="ARBA" id="ARBA00022692"/>
    </source>
</evidence>
<dbReference type="InterPro" id="IPR036396">
    <property type="entry name" value="Cyt_P450_sf"/>
</dbReference>
<keyword evidence="12" id="KW-1185">Reference proteome</keyword>
<evidence type="ECO:0000313" key="11">
    <source>
        <dbReference type="EMBL" id="CDP08862.1"/>
    </source>
</evidence>
<dbReference type="STRING" id="49390.A0A068UKN3"/>
<evidence type="ECO:0000256" key="1">
    <source>
        <dbReference type="ARBA" id="ARBA00004167"/>
    </source>
</evidence>
<name>A0A068UKN3_COFCA</name>
<dbReference type="GO" id="GO:0016020">
    <property type="term" value="C:membrane"/>
    <property type="evidence" value="ECO:0007669"/>
    <property type="project" value="UniProtKB-SubCell"/>
</dbReference>
<dbReference type="GO" id="GO:0016705">
    <property type="term" value="F:oxidoreductase activity, acting on paired donors, with incorporation or reduction of molecular oxygen"/>
    <property type="evidence" value="ECO:0007669"/>
    <property type="project" value="InterPro"/>
</dbReference>
<dbReference type="OrthoDB" id="2789670at2759"/>
<evidence type="ECO:0000256" key="3">
    <source>
        <dbReference type="ARBA" id="ARBA00022617"/>
    </source>
</evidence>
<keyword evidence="9" id="KW-0503">Monooxygenase</keyword>
<evidence type="ECO:0000256" key="7">
    <source>
        <dbReference type="ARBA" id="ARBA00023002"/>
    </source>
</evidence>
<accession>A0A068UKN3</accession>
<dbReference type="InterPro" id="IPR002401">
    <property type="entry name" value="Cyt_P450_E_grp-I"/>
</dbReference>